<dbReference type="Proteomes" id="UP001152797">
    <property type="component" value="Unassembled WGS sequence"/>
</dbReference>
<evidence type="ECO:0000313" key="3">
    <source>
        <dbReference type="EMBL" id="CAI3993697.1"/>
    </source>
</evidence>
<dbReference type="PANTHER" id="PTHR24184:SF11">
    <property type="entry name" value="ANKYRIN REPEAT AND SOCS BOX CONTAINING 3"/>
    <property type="match status" value="1"/>
</dbReference>
<dbReference type="Gene3D" id="1.25.40.20">
    <property type="entry name" value="Ankyrin repeat-containing domain"/>
    <property type="match status" value="1"/>
</dbReference>
<keyword evidence="2" id="KW-1133">Transmembrane helix</keyword>
<accession>A0A9P1G163</accession>
<keyword evidence="2" id="KW-0812">Transmembrane</keyword>
<sequence length="245" mass="26603">MPWQLLESFHLFTVLTLCCLLGYWLLLRSAPGETQARAMALPAGKVHFKASEEWREVLPHHVLPNGLEIRFDLASGRNFARLGGSQSTGSRSDGSDEASVVKLLCDAATWGKQERVEQALQSCHFRPELLSAPLAEAAGRGHLEVSQALVTARADPLGKGPKGVTALHRAVMEGHEEVAQVLLRQCHALGVENPLAVEDDLGRTCLDCAIEQDLHGVARRLKALEAATEVESEVPPTQLRSISVD</sequence>
<dbReference type="EMBL" id="CAMXCT010001864">
    <property type="protein sequence ID" value="CAI3993697.1"/>
    <property type="molecule type" value="Genomic_DNA"/>
</dbReference>
<dbReference type="SMART" id="SM00248">
    <property type="entry name" value="ANK"/>
    <property type="match status" value="3"/>
</dbReference>
<evidence type="ECO:0000256" key="2">
    <source>
        <dbReference type="SAM" id="Phobius"/>
    </source>
</evidence>
<dbReference type="InterPro" id="IPR036770">
    <property type="entry name" value="Ankyrin_rpt-contain_sf"/>
</dbReference>
<protein>
    <submittedName>
        <fullName evidence="3">Uncharacterized protein</fullName>
    </submittedName>
</protein>
<gene>
    <name evidence="3" type="ORF">C1SCF055_LOCUS20423</name>
</gene>
<dbReference type="PANTHER" id="PTHR24184">
    <property type="entry name" value="SI:CH211-189E2.2"/>
    <property type="match status" value="1"/>
</dbReference>
<evidence type="ECO:0000313" key="5">
    <source>
        <dbReference type="Proteomes" id="UP001152797"/>
    </source>
</evidence>
<dbReference type="PROSITE" id="PS50088">
    <property type="entry name" value="ANK_REPEAT"/>
    <property type="match status" value="1"/>
</dbReference>
<feature type="transmembrane region" description="Helical" evidence="2">
    <location>
        <begin position="6"/>
        <end position="27"/>
    </location>
</feature>
<keyword evidence="5" id="KW-1185">Reference proteome</keyword>
<reference evidence="3" key="1">
    <citation type="submission" date="2022-10" db="EMBL/GenBank/DDBJ databases">
        <authorList>
            <person name="Chen Y."/>
            <person name="Dougan E. K."/>
            <person name="Chan C."/>
            <person name="Rhodes N."/>
            <person name="Thang M."/>
        </authorList>
    </citation>
    <scope>NUCLEOTIDE SEQUENCE</scope>
</reference>
<dbReference type="OrthoDB" id="448649at2759"/>
<organism evidence="3">
    <name type="scientific">Cladocopium goreaui</name>
    <dbReference type="NCBI Taxonomy" id="2562237"/>
    <lineage>
        <taxon>Eukaryota</taxon>
        <taxon>Sar</taxon>
        <taxon>Alveolata</taxon>
        <taxon>Dinophyceae</taxon>
        <taxon>Suessiales</taxon>
        <taxon>Symbiodiniaceae</taxon>
        <taxon>Cladocopium</taxon>
    </lineage>
</organism>
<dbReference type="EMBL" id="CAMXCT030001864">
    <property type="protein sequence ID" value="CAL4781009.1"/>
    <property type="molecule type" value="Genomic_DNA"/>
</dbReference>
<name>A0A9P1G163_9DINO</name>
<comment type="caution">
    <text evidence="3">The sequence shown here is derived from an EMBL/GenBank/DDBJ whole genome shotgun (WGS) entry which is preliminary data.</text>
</comment>
<dbReference type="EMBL" id="CAMXCT020001864">
    <property type="protein sequence ID" value="CAL1147072.1"/>
    <property type="molecule type" value="Genomic_DNA"/>
</dbReference>
<dbReference type="PROSITE" id="PS50297">
    <property type="entry name" value="ANK_REP_REGION"/>
    <property type="match status" value="1"/>
</dbReference>
<dbReference type="InterPro" id="IPR002110">
    <property type="entry name" value="Ankyrin_rpt"/>
</dbReference>
<keyword evidence="2" id="KW-0472">Membrane</keyword>
<keyword evidence="1" id="KW-0040">ANK repeat</keyword>
<reference evidence="4 5" key="2">
    <citation type="submission" date="2024-05" db="EMBL/GenBank/DDBJ databases">
        <authorList>
            <person name="Chen Y."/>
            <person name="Shah S."/>
            <person name="Dougan E. K."/>
            <person name="Thang M."/>
            <person name="Chan C."/>
        </authorList>
    </citation>
    <scope>NUCLEOTIDE SEQUENCE [LARGE SCALE GENOMIC DNA]</scope>
</reference>
<dbReference type="SUPFAM" id="SSF48403">
    <property type="entry name" value="Ankyrin repeat"/>
    <property type="match status" value="1"/>
</dbReference>
<evidence type="ECO:0000313" key="4">
    <source>
        <dbReference type="EMBL" id="CAL4781009.1"/>
    </source>
</evidence>
<feature type="repeat" description="ANK" evidence="1">
    <location>
        <begin position="162"/>
        <end position="184"/>
    </location>
</feature>
<evidence type="ECO:0000256" key="1">
    <source>
        <dbReference type="PROSITE-ProRule" id="PRU00023"/>
    </source>
</evidence>
<proteinExistence type="predicted"/>
<dbReference type="Pfam" id="PF12796">
    <property type="entry name" value="Ank_2"/>
    <property type="match status" value="1"/>
</dbReference>
<dbReference type="AlphaFoldDB" id="A0A9P1G163"/>